<dbReference type="InterPro" id="IPR011059">
    <property type="entry name" value="Metal-dep_hydrolase_composite"/>
</dbReference>
<evidence type="ECO:0000313" key="10">
    <source>
        <dbReference type="EMBL" id="OGC43362.1"/>
    </source>
</evidence>
<dbReference type="EMBL" id="MEUM01000024">
    <property type="protein sequence ID" value="OGC43362.1"/>
    <property type="molecule type" value="Genomic_DNA"/>
</dbReference>
<evidence type="ECO:0000256" key="6">
    <source>
        <dbReference type="ARBA" id="ARBA00022833"/>
    </source>
</evidence>
<dbReference type="InterPro" id="IPR032466">
    <property type="entry name" value="Metal_Hydrolase"/>
</dbReference>
<dbReference type="Gene3D" id="3.20.20.140">
    <property type="entry name" value="Metal-dependent hydrolases"/>
    <property type="match status" value="1"/>
</dbReference>
<protein>
    <recommendedName>
        <fullName evidence="2 8">Imidazolonepropionase</fullName>
        <ecNumber evidence="2 8">3.5.2.7</ecNumber>
    </recommendedName>
</protein>
<dbReference type="Proteomes" id="UP000177025">
    <property type="component" value="Unassembled WGS sequence"/>
</dbReference>
<dbReference type="GO" id="GO:0019556">
    <property type="term" value="P:L-histidine catabolic process to glutamate and formamide"/>
    <property type="evidence" value="ECO:0007669"/>
    <property type="project" value="UniProtKB-UniRule"/>
</dbReference>
<keyword evidence="5" id="KW-0369">Histidine metabolism</keyword>
<evidence type="ECO:0000256" key="7">
    <source>
        <dbReference type="ARBA" id="ARBA00023004"/>
    </source>
</evidence>
<dbReference type="PANTHER" id="PTHR42752:SF1">
    <property type="entry name" value="IMIDAZOLONEPROPIONASE-RELATED"/>
    <property type="match status" value="1"/>
</dbReference>
<proteinExistence type="predicted"/>
<dbReference type="InterPro" id="IPR006680">
    <property type="entry name" value="Amidohydro-rel"/>
</dbReference>
<comment type="pathway">
    <text evidence="1">Amino-acid degradation.</text>
</comment>
<comment type="caution">
    <text evidence="10">The sequence shown here is derived from an EMBL/GenBank/DDBJ whole genome shotgun (WGS) entry which is preliminary data.</text>
</comment>
<dbReference type="GO" id="GO:0050480">
    <property type="term" value="F:imidazolonepropionase activity"/>
    <property type="evidence" value="ECO:0007669"/>
    <property type="project" value="UniProtKB-UniRule"/>
</dbReference>
<evidence type="ECO:0000256" key="8">
    <source>
        <dbReference type="NCBIfam" id="TIGR01224"/>
    </source>
</evidence>
<name>A0A1F4UEK0_UNCW3</name>
<keyword evidence="7" id="KW-0408">Iron</keyword>
<dbReference type="EC" id="3.5.2.7" evidence="2 8"/>
<evidence type="ECO:0000256" key="1">
    <source>
        <dbReference type="ARBA" id="ARBA00005023"/>
    </source>
</evidence>
<keyword evidence="6" id="KW-0862">Zinc</keyword>
<evidence type="ECO:0000256" key="5">
    <source>
        <dbReference type="ARBA" id="ARBA00022808"/>
    </source>
</evidence>
<feature type="domain" description="Amidohydrolase-related" evidence="9">
    <location>
        <begin position="1"/>
        <end position="339"/>
    </location>
</feature>
<dbReference type="Pfam" id="PF01979">
    <property type="entry name" value="Amidohydro_1"/>
    <property type="match status" value="1"/>
</dbReference>
<dbReference type="NCBIfam" id="TIGR01224">
    <property type="entry name" value="hutI"/>
    <property type="match status" value="1"/>
</dbReference>
<evidence type="ECO:0000256" key="2">
    <source>
        <dbReference type="ARBA" id="ARBA00012864"/>
    </source>
</evidence>
<dbReference type="SUPFAM" id="SSF51338">
    <property type="entry name" value="Composite domain of metallo-dependent hydrolases"/>
    <property type="match status" value="1"/>
</dbReference>
<accession>A0A1F4UEK0</accession>
<dbReference type="InterPro" id="IPR005920">
    <property type="entry name" value="HutI"/>
</dbReference>
<dbReference type="PANTHER" id="PTHR42752">
    <property type="entry name" value="IMIDAZOLONEPROPIONASE"/>
    <property type="match status" value="1"/>
</dbReference>
<evidence type="ECO:0000256" key="3">
    <source>
        <dbReference type="ARBA" id="ARBA00022723"/>
    </source>
</evidence>
<organism evidence="10 11">
    <name type="scientific">candidate division WOR-3 bacterium RBG_13_43_14</name>
    <dbReference type="NCBI Taxonomy" id="1802590"/>
    <lineage>
        <taxon>Bacteria</taxon>
        <taxon>Bacteria division WOR-3</taxon>
    </lineage>
</organism>
<keyword evidence="3" id="KW-0479">Metal-binding</keyword>
<dbReference type="SUPFAM" id="SSF51556">
    <property type="entry name" value="Metallo-dependent hydrolases"/>
    <property type="match status" value="1"/>
</dbReference>
<evidence type="ECO:0000259" key="9">
    <source>
        <dbReference type="Pfam" id="PF01979"/>
    </source>
</evidence>
<dbReference type="Gene3D" id="2.30.40.10">
    <property type="entry name" value="Urease, subunit C, domain 1"/>
    <property type="match status" value="1"/>
</dbReference>
<feature type="non-terminal residue" evidence="10">
    <location>
        <position position="1"/>
    </location>
</feature>
<dbReference type="CDD" id="cd01296">
    <property type="entry name" value="Imidazolone-5PH"/>
    <property type="match status" value="1"/>
</dbReference>
<evidence type="ECO:0000256" key="4">
    <source>
        <dbReference type="ARBA" id="ARBA00022801"/>
    </source>
</evidence>
<dbReference type="AlphaFoldDB" id="A0A1F4UEK0"/>
<gene>
    <name evidence="10" type="ORF">A2Y85_01805</name>
</gene>
<dbReference type="FunFam" id="3.20.20.140:FF:000007">
    <property type="entry name" value="Imidazolonepropionase"/>
    <property type="match status" value="1"/>
</dbReference>
<keyword evidence="4" id="KW-0378">Hydrolase</keyword>
<dbReference type="GO" id="GO:0046872">
    <property type="term" value="F:metal ion binding"/>
    <property type="evidence" value="ECO:0007669"/>
    <property type="project" value="UniProtKB-KW"/>
</dbReference>
<evidence type="ECO:0000313" key="11">
    <source>
        <dbReference type="Proteomes" id="UP000177025"/>
    </source>
</evidence>
<reference evidence="10 11" key="1">
    <citation type="journal article" date="2016" name="Nat. Commun.">
        <title>Thousands of microbial genomes shed light on interconnected biogeochemical processes in an aquifer system.</title>
        <authorList>
            <person name="Anantharaman K."/>
            <person name="Brown C.T."/>
            <person name="Hug L.A."/>
            <person name="Sharon I."/>
            <person name="Castelle C.J."/>
            <person name="Probst A.J."/>
            <person name="Thomas B.C."/>
            <person name="Singh A."/>
            <person name="Wilkins M.J."/>
            <person name="Karaoz U."/>
            <person name="Brodie E.L."/>
            <person name="Williams K.H."/>
            <person name="Hubbard S.S."/>
            <person name="Banfield J.F."/>
        </authorList>
    </citation>
    <scope>NUCLEOTIDE SEQUENCE [LARGE SCALE GENOMIC DNA]</scope>
</reference>
<dbReference type="GO" id="GO:0005737">
    <property type="term" value="C:cytoplasm"/>
    <property type="evidence" value="ECO:0007669"/>
    <property type="project" value="UniProtKB-UniRule"/>
</dbReference>
<sequence length="345" mass="37911">VITPGLIDSHTHFVYGGSREAEFAMRIAGNSYEEIARSGGGIASSVEMTKKTSEEELFLSGKERIEKFVRHGTTTIECKSGYGLDTETEMKILRAINRLKKDSVLDIVPTYLVHSIPKNINRDQYVDQVCGEILPEVVKNKLAIFCDIFCDEIAFSVDESRKVLNTARELGFALKIHADELSDIGAAALAAEMGCVSADHLEFTSRTSIKAMNKAGVIPTLLPGTAFFLQIEKKPDINGFLEENSPVAIASDYNPGSCMIYSMLKIISIACIVFRLPVENALIAATHNAARALKLEDKIGSIKTGKQADLIVCDVDNYRKIPYNFGEDIVRYTIKKGKVIYGKTG</sequence>